<dbReference type="Gene3D" id="1.10.357.10">
    <property type="entry name" value="Tetracycline Repressor, domain 2"/>
    <property type="match status" value="1"/>
</dbReference>
<protein>
    <submittedName>
        <fullName evidence="1">TetR family transcriptional regulator</fullName>
    </submittedName>
</protein>
<accession>A0A3N2C7H2</accession>
<dbReference type="SUPFAM" id="SSF46689">
    <property type="entry name" value="Homeodomain-like"/>
    <property type="match status" value="1"/>
</dbReference>
<dbReference type="EMBL" id="RKHL01000001">
    <property type="protein sequence ID" value="ROR83254.1"/>
    <property type="molecule type" value="Genomic_DNA"/>
</dbReference>
<keyword evidence="2" id="KW-1185">Reference proteome</keyword>
<name>A0A3N2C7H2_9MICO</name>
<comment type="caution">
    <text evidence="1">The sequence shown here is derived from an EMBL/GenBank/DDBJ whole genome shotgun (WGS) entry which is preliminary data.</text>
</comment>
<organism evidence="1 2">
    <name type="scientific">Plantibacter flavus</name>
    <dbReference type="NCBI Taxonomy" id="150123"/>
    <lineage>
        <taxon>Bacteria</taxon>
        <taxon>Bacillati</taxon>
        <taxon>Actinomycetota</taxon>
        <taxon>Actinomycetes</taxon>
        <taxon>Micrococcales</taxon>
        <taxon>Microbacteriaceae</taxon>
        <taxon>Plantibacter</taxon>
    </lineage>
</organism>
<dbReference type="RefSeq" id="WP_085511115.1">
    <property type="nucleotide sequence ID" value="NZ_FXAP01000002.1"/>
</dbReference>
<sequence length="216" mass="23244">MSGLRQYAMNQVRDEIIDAAGLEFGRNGYAGTSFSGIASVMGKPKSVIGYHLFPSKRSLAHAVIAEQDERWQAADARIGVPYGALRWVTMILASAQEAQRSPIAMGAIRLLHELPRMDDPVYTVFDWRAYTRTNLRMEAAAHDLDLPDLDGVADVLLDACFGLVTTTVGDDDAAELSERLITLIRPILATVDPAGAAATTTAAAAAHELVAEPAEH</sequence>
<dbReference type="Proteomes" id="UP000266915">
    <property type="component" value="Unassembled WGS sequence"/>
</dbReference>
<evidence type="ECO:0000313" key="1">
    <source>
        <dbReference type="EMBL" id="ROR83254.1"/>
    </source>
</evidence>
<evidence type="ECO:0000313" key="2">
    <source>
        <dbReference type="Proteomes" id="UP000266915"/>
    </source>
</evidence>
<reference evidence="1 2" key="1">
    <citation type="submission" date="2018-11" db="EMBL/GenBank/DDBJ databases">
        <title>Sequencing the genomes of 1000 actinobacteria strains.</title>
        <authorList>
            <person name="Klenk H.-P."/>
        </authorList>
    </citation>
    <scope>NUCLEOTIDE SEQUENCE [LARGE SCALE GENOMIC DNA]</scope>
    <source>
        <strain evidence="1 2">DSM 14012</strain>
    </source>
</reference>
<dbReference type="InterPro" id="IPR009057">
    <property type="entry name" value="Homeodomain-like_sf"/>
</dbReference>
<gene>
    <name evidence="1" type="ORF">EDD42_3365</name>
</gene>
<proteinExistence type="predicted"/>
<dbReference type="AlphaFoldDB" id="A0A3N2C7H2"/>